<proteinExistence type="predicted"/>
<feature type="transmembrane region" description="Helical" evidence="2">
    <location>
        <begin position="38"/>
        <end position="68"/>
    </location>
</feature>
<dbReference type="InterPro" id="IPR031606">
    <property type="entry name" value="Kch1/2"/>
</dbReference>
<gene>
    <name evidence="3" type="ORF">BO70DRAFT_294261</name>
</gene>
<organism evidence="3 4">
    <name type="scientific">Aspergillus heteromorphus CBS 117.55</name>
    <dbReference type="NCBI Taxonomy" id="1448321"/>
    <lineage>
        <taxon>Eukaryota</taxon>
        <taxon>Fungi</taxon>
        <taxon>Dikarya</taxon>
        <taxon>Ascomycota</taxon>
        <taxon>Pezizomycotina</taxon>
        <taxon>Eurotiomycetes</taxon>
        <taxon>Eurotiomycetidae</taxon>
        <taxon>Eurotiales</taxon>
        <taxon>Aspergillaceae</taxon>
        <taxon>Aspergillus</taxon>
        <taxon>Aspergillus subgen. Circumdati</taxon>
    </lineage>
</organism>
<dbReference type="GO" id="GO:0015079">
    <property type="term" value="F:potassium ion transmembrane transporter activity"/>
    <property type="evidence" value="ECO:0007669"/>
    <property type="project" value="InterPro"/>
</dbReference>
<feature type="compositionally biased region" description="Low complexity" evidence="1">
    <location>
        <begin position="484"/>
        <end position="500"/>
    </location>
</feature>
<evidence type="ECO:0000256" key="1">
    <source>
        <dbReference type="SAM" id="MobiDB-lite"/>
    </source>
</evidence>
<feature type="compositionally biased region" description="Basic and acidic residues" evidence="1">
    <location>
        <begin position="1042"/>
        <end position="1052"/>
    </location>
</feature>
<feature type="transmembrane region" description="Helical" evidence="2">
    <location>
        <begin position="225"/>
        <end position="258"/>
    </location>
</feature>
<feature type="compositionally biased region" description="Polar residues" evidence="1">
    <location>
        <begin position="542"/>
        <end position="554"/>
    </location>
</feature>
<feature type="region of interest" description="Disordered" evidence="1">
    <location>
        <begin position="818"/>
        <end position="928"/>
    </location>
</feature>
<keyword evidence="2" id="KW-0472">Membrane</keyword>
<sequence length="1052" mass="113967">MPCCGGDREKGPVALEEQWDYINLDDFKSESCFAPFSYFLVYVFLIISVAVYGVDTFTAVNLLIYARWEGQIEPAIPFSISRWIFAVCIIISFALLFYRWLRAIRAMRSGSIAKSYLDSLAVRIQSIRMGSRGRGWRRFLVFAELTKSKKGAEYIALFAYFSFESWMSIIFADGPRQVVNAITLYSVMQLDLLPGGKDTTDTSGSGVSQFFNNLKILAEDNTERVVVLAGMLFTLVIWVLSMLKLFLAVVLYLIFLFHHIPSEDGSLKAYCKRKINTRLTRIVRKKVNKALFKGVALQDRKPTNPNFGLDKRPTLPALGAMDDDKTPVVTTISRSTTQTTLPAYSSRPGTAARDNKPTLPDVAAFNDKPPPLSRTMTESSAYDDAASISGSTAVSAFSPLDRYGTPAPPVPPLPSQGPAPMPRSQTPRMRPNYNQPPDGYNGPMDRASPAPSMPRTQTPMSRSEFTPTPGPVPRLQTPVSRQGFTPAPAAAFSPNFATAPGYGPVDRASPAPQVPHVQTPMSYTPAPGYGPVDRASPAPQAPRTQTPMTRSNYTPALGYGPDRATPVSYATPFRPYSPAVDPNSQGLASGTPFRPYSPAVGPNSRALNHGLDFNQGVDRTLSPSQSAGLPYPVEPDEYHSASTGAMRSPLAAVPASSSMERTLSPLGSGDSGGYVAFSPAVGSSSMPFAESAPREEHAEYNGRVESVASDMESPFTHETTAETGYHAFDPSALSAEFGHDHDHSHLDLIDDYAARQSYLSLGPSQAENGYLAVNPPSTSPFSAEFGHESPSHEHDHEHEEESHVDPTEDFTARNSVISHGSEHHDGSNSSDDEPSTDPHSIQSATEPRSHEPSIEPHDEQYAIDSADTSTNPFSDITHEASNDAYIAPTPSNGTSTESAILPSTEPDHHDSEQPDPTRPLSLSLHPISPAETNTSYIAFNPFIRSPVSPPAEQEQEHESPATPAEDPFSSPADAEDTPQPQPPTSTSTSTPTSYIAFTPSAVSPATPTAASHDQLQQPSETQSPAQSSSPQARTFSPVQPYRPDHGYDYGQF</sequence>
<dbReference type="PANTHER" id="PTHR36424">
    <property type="entry name" value="PHEROMONE-REGULATED MEMBRANE PROTEIN 6"/>
    <property type="match status" value="1"/>
</dbReference>
<dbReference type="EMBL" id="MSFL01000017">
    <property type="protein sequence ID" value="PWY78351.1"/>
    <property type="molecule type" value="Genomic_DNA"/>
</dbReference>
<dbReference type="GO" id="GO:0005886">
    <property type="term" value="C:plasma membrane"/>
    <property type="evidence" value="ECO:0007669"/>
    <property type="project" value="InterPro"/>
</dbReference>
<reference evidence="3 4" key="1">
    <citation type="submission" date="2016-12" db="EMBL/GenBank/DDBJ databases">
        <title>The genomes of Aspergillus section Nigri reveals drivers in fungal speciation.</title>
        <authorList>
            <consortium name="DOE Joint Genome Institute"/>
            <person name="Vesth T.C."/>
            <person name="Nybo J."/>
            <person name="Theobald S."/>
            <person name="Brandl J."/>
            <person name="Frisvad J.C."/>
            <person name="Nielsen K.F."/>
            <person name="Lyhne E.K."/>
            <person name="Kogle M.E."/>
            <person name="Kuo A."/>
            <person name="Riley R."/>
            <person name="Clum A."/>
            <person name="Nolan M."/>
            <person name="Lipzen A."/>
            <person name="Salamov A."/>
            <person name="Henrissat B."/>
            <person name="Wiebenga A."/>
            <person name="De Vries R.P."/>
            <person name="Grigoriev I.V."/>
            <person name="Mortensen U.H."/>
            <person name="Andersen M.R."/>
            <person name="Baker S.E."/>
        </authorList>
    </citation>
    <scope>NUCLEOTIDE SEQUENCE [LARGE SCALE GENOMIC DNA]</scope>
    <source>
        <strain evidence="3 4">CBS 117.55</strain>
    </source>
</reference>
<feature type="compositionally biased region" description="Polar residues" evidence="1">
    <location>
        <begin position="454"/>
        <end position="466"/>
    </location>
</feature>
<evidence type="ECO:0008006" key="5">
    <source>
        <dbReference type="Google" id="ProtNLM"/>
    </source>
</evidence>
<evidence type="ECO:0000313" key="4">
    <source>
        <dbReference type="Proteomes" id="UP000247233"/>
    </source>
</evidence>
<accession>A0A317VYD9</accession>
<feature type="region of interest" description="Disordered" evidence="1">
    <location>
        <begin position="769"/>
        <end position="806"/>
    </location>
</feature>
<evidence type="ECO:0000256" key="2">
    <source>
        <dbReference type="SAM" id="Phobius"/>
    </source>
</evidence>
<keyword evidence="4" id="KW-1185">Reference proteome</keyword>
<feature type="compositionally biased region" description="Polar residues" evidence="1">
    <location>
        <begin position="837"/>
        <end position="846"/>
    </location>
</feature>
<comment type="caution">
    <text evidence="3">The sequence shown here is derived from an EMBL/GenBank/DDBJ whole genome shotgun (WGS) entry which is preliminary data.</text>
</comment>
<keyword evidence="2" id="KW-1133">Transmembrane helix</keyword>
<protein>
    <recommendedName>
        <fullName evidence="5">Pheromone-regulated membrane protein</fullName>
    </recommendedName>
</protein>
<feature type="compositionally biased region" description="Basic and acidic residues" evidence="1">
    <location>
        <begin position="785"/>
        <end position="806"/>
    </location>
</feature>
<name>A0A317VYD9_9EURO</name>
<dbReference type="RefSeq" id="XP_025398292.1">
    <property type="nucleotide sequence ID" value="XM_025539470.1"/>
</dbReference>
<dbReference type="Pfam" id="PF16944">
    <property type="entry name" value="KCH"/>
    <property type="match status" value="1"/>
</dbReference>
<dbReference type="STRING" id="1448321.A0A317VYD9"/>
<feature type="compositionally biased region" description="Low complexity" evidence="1">
    <location>
        <begin position="984"/>
        <end position="1031"/>
    </location>
</feature>
<feature type="region of interest" description="Disordered" evidence="1">
    <location>
        <begin position="399"/>
        <end position="653"/>
    </location>
</feature>
<dbReference type="OrthoDB" id="2128042at2759"/>
<dbReference type="AlphaFoldDB" id="A0A317VYD9"/>
<feature type="compositionally biased region" description="Polar residues" evidence="1">
    <location>
        <begin position="889"/>
        <end position="898"/>
    </location>
</feature>
<evidence type="ECO:0000313" key="3">
    <source>
        <dbReference type="EMBL" id="PWY78351.1"/>
    </source>
</evidence>
<feature type="compositionally biased region" description="Polar residues" evidence="1">
    <location>
        <begin position="423"/>
        <end position="435"/>
    </location>
</feature>
<dbReference type="PANTHER" id="PTHR36424:SF1">
    <property type="entry name" value="LOW AFFINITY K(+) TRANSPORTER 1-RELATED"/>
    <property type="match status" value="1"/>
</dbReference>
<feature type="compositionally biased region" description="Basic and acidic residues" evidence="1">
    <location>
        <begin position="847"/>
        <end position="860"/>
    </location>
</feature>
<dbReference type="VEuPathDB" id="FungiDB:BO70DRAFT_294261"/>
<dbReference type="Proteomes" id="UP000247233">
    <property type="component" value="Unassembled WGS sequence"/>
</dbReference>
<keyword evidence="2" id="KW-0812">Transmembrane</keyword>
<feature type="transmembrane region" description="Helical" evidence="2">
    <location>
        <begin position="80"/>
        <end position="101"/>
    </location>
</feature>
<feature type="region of interest" description="Disordered" evidence="1">
    <location>
        <begin position="332"/>
        <end position="384"/>
    </location>
</feature>
<feature type="region of interest" description="Disordered" evidence="1">
    <location>
        <begin position="941"/>
        <end position="1052"/>
    </location>
</feature>
<dbReference type="GeneID" id="37061707"/>
<feature type="compositionally biased region" description="Pro residues" evidence="1">
    <location>
        <begin position="406"/>
        <end position="421"/>
    </location>
</feature>